<keyword evidence="5" id="KW-0808">Transferase</keyword>
<dbReference type="Gene3D" id="3.30.450.40">
    <property type="match status" value="1"/>
</dbReference>
<dbReference type="PRINTS" id="PR00344">
    <property type="entry name" value="BCTRLSENSOR"/>
</dbReference>
<dbReference type="EC" id="2.7.13.3" evidence="2"/>
<comment type="catalytic activity">
    <reaction evidence="1">
        <text>ATP + protein L-histidine = ADP + protein N-phospho-L-histidine.</text>
        <dbReference type="EC" id="2.7.13.3"/>
    </reaction>
</comment>
<dbReference type="InterPro" id="IPR029016">
    <property type="entry name" value="GAF-like_dom_sf"/>
</dbReference>
<dbReference type="InterPro" id="IPR003018">
    <property type="entry name" value="GAF"/>
</dbReference>
<dbReference type="Gene3D" id="3.30.565.10">
    <property type="entry name" value="Histidine kinase-like ATPase, C-terminal domain"/>
    <property type="match status" value="1"/>
</dbReference>
<dbReference type="EMBL" id="FOKV01000001">
    <property type="protein sequence ID" value="SFB85536.1"/>
    <property type="molecule type" value="Genomic_DNA"/>
</dbReference>
<dbReference type="OrthoDB" id="9811889at2"/>
<keyword evidence="5" id="KW-0418">Kinase</keyword>
<dbReference type="InterPro" id="IPR036890">
    <property type="entry name" value="HATPase_C_sf"/>
</dbReference>
<dbReference type="PANTHER" id="PTHR43547:SF2">
    <property type="entry name" value="HYBRID SIGNAL TRANSDUCTION HISTIDINE KINASE C"/>
    <property type="match status" value="1"/>
</dbReference>
<evidence type="ECO:0000259" key="4">
    <source>
        <dbReference type="PROSITE" id="PS50109"/>
    </source>
</evidence>
<feature type="domain" description="Histidine kinase" evidence="4">
    <location>
        <begin position="177"/>
        <end position="396"/>
    </location>
</feature>
<gene>
    <name evidence="5" type="ORF">SAMN04487907_101924</name>
</gene>
<organism evidence="5 6">
    <name type="scientific">Zunongwangia mangrovi</name>
    <dbReference type="NCBI Taxonomy" id="1334022"/>
    <lineage>
        <taxon>Bacteria</taxon>
        <taxon>Pseudomonadati</taxon>
        <taxon>Bacteroidota</taxon>
        <taxon>Flavobacteriia</taxon>
        <taxon>Flavobacteriales</taxon>
        <taxon>Flavobacteriaceae</taxon>
        <taxon>Zunongwangia</taxon>
    </lineage>
</organism>
<evidence type="ECO:0000313" key="6">
    <source>
        <dbReference type="Proteomes" id="UP000199438"/>
    </source>
</evidence>
<keyword evidence="6" id="KW-1185">Reference proteome</keyword>
<dbReference type="InterPro" id="IPR004358">
    <property type="entry name" value="Sig_transdc_His_kin-like_C"/>
</dbReference>
<dbReference type="Pfam" id="PF01590">
    <property type="entry name" value="GAF"/>
    <property type="match status" value="1"/>
</dbReference>
<dbReference type="GO" id="GO:0000155">
    <property type="term" value="F:phosphorelay sensor kinase activity"/>
    <property type="evidence" value="ECO:0007669"/>
    <property type="project" value="TreeGrafter"/>
</dbReference>
<dbReference type="InterPro" id="IPR003594">
    <property type="entry name" value="HATPase_dom"/>
</dbReference>
<protein>
    <recommendedName>
        <fullName evidence="2">histidine kinase</fullName>
        <ecNumber evidence="2">2.7.13.3</ecNumber>
    </recommendedName>
</protein>
<keyword evidence="3" id="KW-0597">Phosphoprotein</keyword>
<proteinExistence type="predicted"/>
<dbReference type="AlphaFoldDB" id="A0A1I1EFL1"/>
<sequence length="396" mass="43829">MNAPNDSSEAEFKRILEVSQLDLDYQSLQEMFKNLTELASSITGAELSLVNILDSYWQWSIAANGMDPVVMRRENSVCQYTIGEKDSLEVENFRDSDQFNVPLDDKYGYYFGVPLRTSEGNAIGALCIIDEVGHSLDKDQQKALKLIGAEIVEKLEGMKKMAEVNRRFHDMHAAQRELGYDLRGPVSGVLGLSKLAEDEEDVSVLKQYLNLSGQSSTELLDIISDILEKNNSEFLEYAKASITISELKAKLLALYGGLATSKNIDLNIELLPGNQQLKFSRQKITQISGNLVSNAINYAAEGSEVKVFIGLKNSGASDMAKLSVLVEDKTTFLKQEAVEDIMNASLQAKEGLVGEQSYGLGLKLVRHLVLEMGGQMDIDSKEETGTKFNVSIPRYI</sequence>
<evidence type="ECO:0000313" key="5">
    <source>
        <dbReference type="EMBL" id="SFB85536.1"/>
    </source>
</evidence>
<dbReference type="InterPro" id="IPR005467">
    <property type="entry name" value="His_kinase_dom"/>
</dbReference>
<dbReference type="Proteomes" id="UP000199438">
    <property type="component" value="Unassembled WGS sequence"/>
</dbReference>
<dbReference type="SMART" id="SM00387">
    <property type="entry name" value="HATPase_c"/>
    <property type="match status" value="1"/>
</dbReference>
<reference evidence="6" key="1">
    <citation type="submission" date="2016-10" db="EMBL/GenBank/DDBJ databases">
        <authorList>
            <person name="Varghese N."/>
            <person name="Submissions S."/>
        </authorList>
    </citation>
    <scope>NUCLEOTIDE SEQUENCE [LARGE SCALE GENOMIC DNA]</scope>
    <source>
        <strain evidence="6">DSM 24499</strain>
    </source>
</reference>
<dbReference type="RefSeq" id="WP_092540170.1">
    <property type="nucleotide sequence ID" value="NZ_FOKV01000001.1"/>
</dbReference>
<evidence type="ECO:0000256" key="1">
    <source>
        <dbReference type="ARBA" id="ARBA00000085"/>
    </source>
</evidence>
<dbReference type="PROSITE" id="PS50109">
    <property type="entry name" value="HIS_KIN"/>
    <property type="match status" value="1"/>
</dbReference>
<accession>A0A1I1EFL1</accession>
<dbReference type="PANTHER" id="PTHR43547">
    <property type="entry name" value="TWO-COMPONENT HISTIDINE KINASE"/>
    <property type="match status" value="1"/>
</dbReference>
<name>A0A1I1EFL1_9FLAO</name>
<dbReference type="STRING" id="1334022.SAMN04487907_101924"/>
<dbReference type="Pfam" id="PF02518">
    <property type="entry name" value="HATPase_c"/>
    <property type="match status" value="1"/>
</dbReference>
<evidence type="ECO:0000256" key="2">
    <source>
        <dbReference type="ARBA" id="ARBA00012438"/>
    </source>
</evidence>
<dbReference type="SUPFAM" id="SSF55874">
    <property type="entry name" value="ATPase domain of HSP90 chaperone/DNA topoisomerase II/histidine kinase"/>
    <property type="match status" value="1"/>
</dbReference>
<dbReference type="SUPFAM" id="SSF55781">
    <property type="entry name" value="GAF domain-like"/>
    <property type="match status" value="1"/>
</dbReference>
<evidence type="ECO:0000256" key="3">
    <source>
        <dbReference type="ARBA" id="ARBA00022553"/>
    </source>
</evidence>